<feature type="region of interest" description="Disordered" evidence="1">
    <location>
        <begin position="199"/>
        <end position="228"/>
    </location>
</feature>
<dbReference type="CDD" id="cd07043">
    <property type="entry name" value="STAS_anti-anti-sigma_factors"/>
    <property type="match status" value="1"/>
</dbReference>
<dbReference type="InterPro" id="IPR002645">
    <property type="entry name" value="STAS_dom"/>
</dbReference>
<dbReference type="InterPro" id="IPR058548">
    <property type="entry name" value="MlaB-like_STAS"/>
</dbReference>
<dbReference type="Gene3D" id="3.30.750.24">
    <property type="entry name" value="STAS domain"/>
    <property type="match status" value="1"/>
</dbReference>
<evidence type="ECO:0000313" key="4">
    <source>
        <dbReference type="Proteomes" id="UP001317259"/>
    </source>
</evidence>
<keyword evidence="4" id="KW-1185">Reference proteome</keyword>
<feature type="domain" description="STAS" evidence="2">
    <location>
        <begin position="16"/>
        <end position="118"/>
    </location>
</feature>
<proteinExistence type="predicted"/>
<dbReference type="Pfam" id="PF13466">
    <property type="entry name" value="STAS_2"/>
    <property type="match status" value="1"/>
</dbReference>
<accession>A0ABT0FYR6</accession>
<dbReference type="Proteomes" id="UP001317259">
    <property type="component" value="Unassembled WGS sequence"/>
</dbReference>
<evidence type="ECO:0000256" key="1">
    <source>
        <dbReference type="SAM" id="MobiDB-lite"/>
    </source>
</evidence>
<dbReference type="InterPro" id="IPR036513">
    <property type="entry name" value="STAS_dom_sf"/>
</dbReference>
<dbReference type="PROSITE" id="PS50801">
    <property type="entry name" value="STAS"/>
    <property type="match status" value="1"/>
</dbReference>
<dbReference type="EMBL" id="JAKRKC020000001">
    <property type="protein sequence ID" value="MCK2217036.1"/>
    <property type="molecule type" value="Genomic_DNA"/>
</dbReference>
<dbReference type="RefSeq" id="WP_247815424.1">
    <property type="nucleotide sequence ID" value="NZ_JAKRKC020000001.1"/>
</dbReference>
<dbReference type="SUPFAM" id="SSF52091">
    <property type="entry name" value="SpoIIaa-like"/>
    <property type="match status" value="1"/>
</dbReference>
<reference evidence="3 4" key="1">
    <citation type="submission" date="2022-04" db="EMBL/GenBank/DDBJ databases">
        <title>Genome draft of Actinomadura sp. ATCC 31491.</title>
        <authorList>
            <person name="Shi X."/>
            <person name="Du Y."/>
        </authorList>
    </citation>
    <scope>NUCLEOTIDE SEQUENCE [LARGE SCALE GENOMIC DNA]</scope>
    <source>
        <strain evidence="3 4">ATCC 31491</strain>
    </source>
</reference>
<sequence>MTRLSIRLVPVDDVTLTISLSGELDVTTEPVLAAHLDPLPRSAVRHVVVAAGDLEFCDLRGLDQLAATHLALRGKGGWLAVAEASPALRRLIALSAEHGLLPSAIAVYPHVAAALTAAGVQAYQGRARPSWPAGTCGGCAPCAAGPLEARPRPALPPAIDPARARTRALMEQAADRQETSSRGSARCATTWSACATRAAAAARPWRPCAPPAAAARRRNKRQPPDGTA</sequence>
<name>A0ABT0FYR6_9ACTN</name>
<evidence type="ECO:0000313" key="3">
    <source>
        <dbReference type="EMBL" id="MCK2217036.1"/>
    </source>
</evidence>
<feature type="compositionally biased region" description="Low complexity" evidence="1">
    <location>
        <begin position="199"/>
        <end position="214"/>
    </location>
</feature>
<protein>
    <submittedName>
        <fullName evidence="3">STAS domain-containing protein</fullName>
    </submittedName>
</protein>
<evidence type="ECO:0000259" key="2">
    <source>
        <dbReference type="PROSITE" id="PS50801"/>
    </source>
</evidence>
<organism evidence="3 4">
    <name type="scientific">Actinomadura luzonensis</name>
    <dbReference type="NCBI Taxonomy" id="2805427"/>
    <lineage>
        <taxon>Bacteria</taxon>
        <taxon>Bacillati</taxon>
        <taxon>Actinomycetota</taxon>
        <taxon>Actinomycetes</taxon>
        <taxon>Streptosporangiales</taxon>
        <taxon>Thermomonosporaceae</taxon>
        <taxon>Actinomadura</taxon>
    </lineage>
</organism>
<gene>
    <name evidence="3" type="ORF">MF672_025060</name>
</gene>
<comment type="caution">
    <text evidence="3">The sequence shown here is derived from an EMBL/GenBank/DDBJ whole genome shotgun (WGS) entry which is preliminary data.</text>
</comment>